<reference evidence="6 7" key="1">
    <citation type="submission" date="2019-06" db="EMBL/GenBank/DDBJ databases">
        <title>Sequencing the genomes of 1000 actinobacteria strains.</title>
        <authorList>
            <person name="Klenk H.-P."/>
        </authorList>
    </citation>
    <scope>NUCLEOTIDE SEQUENCE [LARGE SCALE GENOMIC DNA]</scope>
    <source>
        <strain evidence="6 7">DSM 45015</strain>
    </source>
</reference>
<evidence type="ECO:0000256" key="2">
    <source>
        <dbReference type="ARBA" id="ARBA00006171"/>
    </source>
</evidence>
<accession>A0A543NJ36</accession>
<dbReference type="SUPFAM" id="SSF56784">
    <property type="entry name" value="HAD-like"/>
    <property type="match status" value="1"/>
</dbReference>
<dbReference type="InterPro" id="IPR023198">
    <property type="entry name" value="PGP-like_dom2"/>
</dbReference>
<keyword evidence="5" id="KW-0119">Carbohydrate metabolism</keyword>
<evidence type="ECO:0000256" key="5">
    <source>
        <dbReference type="ARBA" id="ARBA00023277"/>
    </source>
</evidence>
<dbReference type="InterPro" id="IPR006439">
    <property type="entry name" value="HAD-SF_hydro_IA"/>
</dbReference>
<keyword evidence="6" id="KW-0378">Hydrolase</keyword>
<comment type="similarity">
    <text evidence="2">Belongs to the HAD-like hydrolase superfamily. CbbY/CbbZ/Gph/YieH family.</text>
</comment>
<dbReference type="InterPro" id="IPR036412">
    <property type="entry name" value="HAD-like_sf"/>
</dbReference>
<dbReference type="PANTHER" id="PTHR46193:SF18">
    <property type="entry name" value="HEXITOL PHOSPHATASE B"/>
    <property type="match status" value="1"/>
</dbReference>
<dbReference type="GO" id="GO:0016787">
    <property type="term" value="F:hydrolase activity"/>
    <property type="evidence" value="ECO:0007669"/>
    <property type="project" value="UniProtKB-KW"/>
</dbReference>
<dbReference type="GO" id="GO:0046872">
    <property type="term" value="F:metal ion binding"/>
    <property type="evidence" value="ECO:0007669"/>
    <property type="project" value="UniProtKB-KW"/>
</dbReference>
<evidence type="ECO:0000256" key="3">
    <source>
        <dbReference type="ARBA" id="ARBA00022723"/>
    </source>
</evidence>
<dbReference type="EMBL" id="VFQC01000001">
    <property type="protein sequence ID" value="TQN31826.1"/>
    <property type="molecule type" value="Genomic_DNA"/>
</dbReference>
<keyword evidence="7" id="KW-1185">Reference proteome</keyword>
<name>A0A543NJ36_9ACTN</name>
<proteinExistence type="inferred from homology"/>
<dbReference type="OrthoDB" id="9812856at2"/>
<keyword evidence="3" id="KW-0479">Metal-binding</keyword>
<protein>
    <submittedName>
        <fullName evidence="6">HAD superfamily hydrolase (TIGR01509 family)</fullName>
    </submittedName>
</protein>
<dbReference type="Gene3D" id="1.10.150.240">
    <property type="entry name" value="Putative phosphatase, domain 2"/>
    <property type="match status" value="1"/>
</dbReference>
<dbReference type="Pfam" id="PF13419">
    <property type="entry name" value="HAD_2"/>
    <property type="match status" value="1"/>
</dbReference>
<organism evidence="6 7">
    <name type="scientific">Haloactinospora alba</name>
    <dbReference type="NCBI Taxonomy" id="405555"/>
    <lineage>
        <taxon>Bacteria</taxon>
        <taxon>Bacillati</taxon>
        <taxon>Actinomycetota</taxon>
        <taxon>Actinomycetes</taxon>
        <taxon>Streptosporangiales</taxon>
        <taxon>Nocardiopsidaceae</taxon>
        <taxon>Haloactinospora</taxon>
    </lineage>
</organism>
<dbReference type="SFLD" id="SFLDS00003">
    <property type="entry name" value="Haloacid_Dehalogenase"/>
    <property type="match status" value="1"/>
</dbReference>
<dbReference type="PANTHER" id="PTHR46193">
    <property type="entry name" value="6-PHOSPHOGLUCONATE PHOSPHATASE"/>
    <property type="match status" value="1"/>
</dbReference>
<dbReference type="PRINTS" id="PR00413">
    <property type="entry name" value="HADHALOGNASE"/>
</dbReference>
<dbReference type="Gene3D" id="3.40.50.1000">
    <property type="entry name" value="HAD superfamily/HAD-like"/>
    <property type="match status" value="1"/>
</dbReference>
<dbReference type="AlphaFoldDB" id="A0A543NJ36"/>
<dbReference type="InterPro" id="IPR041492">
    <property type="entry name" value="HAD_2"/>
</dbReference>
<evidence type="ECO:0000313" key="6">
    <source>
        <dbReference type="EMBL" id="TQN31826.1"/>
    </source>
</evidence>
<comment type="caution">
    <text evidence="6">The sequence shown here is derived from an EMBL/GenBank/DDBJ whole genome shotgun (WGS) entry which is preliminary data.</text>
</comment>
<sequence length="231" mass="24030">MTPVEFGDSPAALPQAVLFDMDGTLIDSEGLWHRAEAEAVAELGGQWSEVDHQRNIGGAAEAVAAYIADLTGTRLSHSEITGRLHAVFVRLLAEGTDPRTGASELVALVAASPVPSALVTSTERALLEKAITSIGIDRFDVTLAGDEVRENKPHPEPYRAAARALGADPARCVAFEDSPVGVASALAAGCATVAVATQADLDPAPGLTLVDDLTGIDMAWLARLVSERNEA</sequence>
<evidence type="ECO:0000256" key="4">
    <source>
        <dbReference type="ARBA" id="ARBA00022842"/>
    </source>
</evidence>
<dbReference type="InterPro" id="IPR023214">
    <property type="entry name" value="HAD_sf"/>
</dbReference>
<evidence type="ECO:0000256" key="1">
    <source>
        <dbReference type="ARBA" id="ARBA00001946"/>
    </source>
</evidence>
<dbReference type="NCBIfam" id="TIGR01509">
    <property type="entry name" value="HAD-SF-IA-v3"/>
    <property type="match status" value="1"/>
</dbReference>
<dbReference type="CDD" id="cd07505">
    <property type="entry name" value="HAD_BPGM-like"/>
    <property type="match status" value="1"/>
</dbReference>
<comment type="cofactor">
    <cofactor evidence="1">
        <name>Mg(2+)</name>
        <dbReference type="ChEBI" id="CHEBI:18420"/>
    </cofactor>
</comment>
<gene>
    <name evidence="6" type="ORF">FHX37_1747</name>
</gene>
<dbReference type="Proteomes" id="UP000317422">
    <property type="component" value="Unassembled WGS sequence"/>
</dbReference>
<evidence type="ECO:0000313" key="7">
    <source>
        <dbReference type="Proteomes" id="UP000317422"/>
    </source>
</evidence>
<dbReference type="RefSeq" id="WP_141923421.1">
    <property type="nucleotide sequence ID" value="NZ_VFQC01000001.1"/>
</dbReference>
<dbReference type="SFLD" id="SFLDG01129">
    <property type="entry name" value="C1.5:_HAD__Beta-PGM__Phosphata"/>
    <property type="match status" value="1"/>
</dbReference>
<keyword evidence="4" id="KW-0460">Magnesium</keyword>
<dbReference type="InterPro" id="IPR051600">
    <property type="entry name" value="Beta-PGM-like"/>
</dbReference>